<organism evidence="1">
    <name type="scientific">bioreactor metagenome</name>
    <dbReference type="NCBI Taxonomy" id="1076179"/>
    <lineage>
        <taxon>unclassified sequences</taxon>
        <taxon>metagenomes</taxon>
        <taxon>ecological metagenomes</taxon>
    </lineage>
</organism>
<dbReference type="EMBL" id="VSSQ01013933">
    <property type="protein sequence ID" value="MPM52592.1"/>
    <property type="molecule type" value="Genomic_DNA"/>
</dbReference>
<evidence type="ECO:0000313" key="1">
    <source>
        <dbReference type="EMBL" id="MPM52592.1"/>
    </source>
</evidence>
<protein>
    <submittedName>
        <fullName evidence="1">Uncharacterized protein</fullName>
    </submittedName>
</protein>
<accession>A0A645AHA6</accession>
<gene>
    <name evidence="1" type="ORF">SDC9_99352</name>
</gene>
<dbReference type="AlphaFoldDB" id="A0A645AHA6"/>
<sequence>MPGADDLAEPQHRLLAIAQHRDVDEIGDRFGIAGAVPADHHDRVIDGSVRAAQRDTCQVEGVQQVGVAQFGRQADTEHIERAHRTMGLQACQRHFVLPHQGFHVGPDREDPLGADPAGLIEHLVEDCVALVGLAHLVGVRVHQHPVHIGISPRRGDGVELAAHILDGLGHVGQQGLDAAVDGRRFCGVRSHIAGNGNRPAG</sequence>
<name>A0A645AHA6_9ZZZZ</name>
<reference evidence="1" key="1">
    <citation type="submission" date="2019-08" db="EMBL/GenBank/DDBJ databases">
        <authorList>
            <person name="Kucharzyk K."/>
            <person name="Murdoch R.W."/>
            <person name="Higgins S."/>
            <person name="Loffler F."/>
        </authorList>
    </citation>
    <scope>NUCLEOTIDE SEQUENCE</scope>
</reference>
<proteinExistence type="predicted"/>
<comment type="caution">
    <text evidence="1">The sequence shown here is derived from an EMBL/GenBank/DDBJ whole genome shotgun (WGS) entry which is preliminary data.</text>
</comment>